<dbReference type="EMBL" id="JAHLJV010000069">
    <property type="protein sequence ID" value="KAK1579231.1"/>
    <property type="molecule type" value="Genomic_DNA"/>
</dbReference>
<proteinExistence type="inferred from homology"/>
<keyword evidence="3" id="KW-0378">Hydrolase</keyword>
<reference evidence="6" key="1">
    <citation type="submission" date="2021-06" db="EMBL/GenBank/DDBJ databases">
        <title>Comparative genomics, transcriptomics and evolutionary studies reveal genomic signatures of adaptation to plant cell wall in hemibiotrophic fungi.</title>
        <authorList>
            <consortium name="DOE Joint Genome Institute"/>
            <person name="Baroncelli R."/>
            <person name="Diaz J.F."/>
            <person name="Benocci T."/>
            <person name="Peng M."/>
            <person name="Battaglia E."/>
            <person name="Haridas S."/>
            <person name="Andreopoulos W."/>
            <person name="Labutti K."/>
            <person name="Pangilinan J."/>
            <person name="Floch G.L."/>
            <person name="Makela M.R."/>
            <person name="Henrissat B."/>
            <person name="Grigoriev I.V."/>
            <person name="Crouch J.A."/>
            <person name="De Vries R.P."/>
            <person name="Sukno S.A."/>
            <person name="Thon M.R."/>
        </authorList>
    </citation>
    <scope>NUCLEOTIDE SEQUENCE</scope>
    <source>
        <strain evidence="6">CBS 125086</strain>
    </source>
</reference>
<keyword evidence="7" id="KW-1185">Reference proteome</keyword>
<dbReference type="Proteomes" id="UP001230504">
    <property type="component" value="Unassembled WGS sequence"/>
</dbReference>
<sequence length="256" mass="28457">MPYVGLGWIPGHLVTPDTVHAAKKDIKHIANADILIFLLNYDEQHWALLLVNQIDGRIYYADSNWTPDCDALFADAIKSLWQWYYHVGAPLDPPGIIGSSAYVVNTTQQEDGFTCGLWVAEWTRTVLHLGVLSPSSLGLIKKTIRGGKGIVINPFIAGIKEESDTALVCLELPQGSTFKGLQIKTLGTWGNVIHNDYDVTNIKDYSLFTSSIEFRNKPNSPAHRADDTFKDTQAPVDPSMALERTQRTPSLRETSF</sequence>
<dbReference type="GO" id="GO:0019783">
    <property type="term" value="F:ubiquitin-like protein peptidase activity"/>
    <property type="evidence" value="ECO:0007669"/>
    <property type="project" value="UniProtKB-ARBA"/>
</dbReference>
<comment type="similarity">
    <text evidence="1">Belongs to the peptidase C48 family.</text>
</comment>
<evidence type="ECO:0000259" key="5">
    <source>
        <dbReference type="PROSITE" id="PS50600"/>
    </source>
</evidence>
<evidence type="ECO:0000313" key="7">
    <source>
        <dbReference type="Proteomes" id="UP001230504"/>
    </source>
</evidence>
<feature type="region of interest" description="Disordered" evidence="4">
    <location>
        <begin position="218"/>
        <end position="256"/>
    </location>
</feature>
<dbReference type="SUPFAM" id="SSF54001">
    <property type="entry name" value="Cysteine proteinases"/>
    <property type="match status" value="1"/>
</dbReference>
<dbReference type="Pfam" id="PF02902">
    <property type="entry name" value="Peptidase_C48"/>
    <property type="match status" value="1"/>
</dbReference>
<feature type="compositionally biased region" description="Polar residues" evidence="4">
    <location>
        <begin position="247"/>
        <end position="256"/>
    </location>
</feature>
<dbReference type="RefSeq" id="XP_060410382.1">
    <property type="nucleotide sequence ID" value="XM_060558686.1"/>
</dbReference>
<organism evidence="6 7">
    <name type="scientific">Colletotrichum navitas</name>
    <dbReference type="NCBI Taxonomy" id="681940"/>
    <lineage>
        <taxon>Eukaryota</taxon>
        <taxon>Fungi</taxon>
        <taxon>Dikarya</taxon>
        <taxon>Ascomycota</taxon>
        <taxon>Pezizomycotina</taxon>
        <taxon>Sordariomycetes</taxon>
        <taxon>Hypocreomycetidae</taxon>
        <taxon>Glomerellales</taxon>
        <taxon>Glomerellaceae</taxon>
        <taxon>Colletotrichum</taxon>
        <taxon>Colletotrichum graminicola species complex</taxon>
    </lineage>
</organism>
<dbReference type="GO" id="GO:0006508">
    <property type="term" value="P:proteolysis"/>
    <property type="evidence" value="ECO:0007669"/>
    <property type="project" value="UniProtKB-KW"/>
</dbReference>
<evidence type="ECO:0000313" key="6">
    <source>
        <dbReference type="EMBL" id="KAK1579231.1"/>
    </source>
</evidence>
<protein>
    <recommendedName>
        <fullName evidence="5">Ubiquitin-like protease family profile domain-containing protein</fullName>
    </recommendedName>
</protein>
<dbReference type="GeneID" id="85442926"/>
<name>A0AAD8V0L2_9PEZI</name>
<evidence type="ECO:0000256" key="4">
    <source>
        <dbReference type="SAM" id="MobiDB-lite"/>
    </source>
</evidence>
<dbReference type="InterPro" id="IPR003653">
    <property type="entry name" value="Peptidase_C48_C"/>
</dbReference>
<evidence type="ECO:0000256" key="1">
    <source>
        <dbReference type="ARBA" id="ARBA00005234"/>
    </source>
</evidence>
<gene>
    <name evidence="6" type="ORF">LY79DRAFT_564735</name>
</gene>
<accession>A0AAD8V0L2</accession>
<dbReference type="Gene3D" id="3.40.395.10">
    <property type="entry name" value="Adenoviral Proteinase, Chain A"/>
    <property type="match status" value="1"/>
</dbReference>
<dbReference type="GO" id="GO:0008234">
    <property type="term" value="F:cysteine-type peptidase activity"/>
    <property type="evidence" value="ECO:0007669"/>
    <property type="project" value="InterPro"/>
</dbReference>
<dbReference type="AlphaFoldDB" id="A0AAD8V0L2"/>
<comment type="caution">
    <text evidence="6">The sequence shown here is derived from an EMBL/GenBank/DDBJ whole genome shotgun (WGS) entry which is preliminary data.</text>
</comment>
<keyword evidence="2" id="KW-0645">Protease</keyword>
<evidence type="ECO:0000256" key="2">
    <source>
        <dbReference type="ARBA" id="ARBA00022670"/>
    </source>
</evidence>
<evidence type="ECO:0000256" key="3">
    <source>
        <dbReference type="ARBA" id="ARBA00022801"/>
    </source>
</evidence>
<dbReference type="PROSITE" id="PS50600">
    <property type="entry name" value="ULP_PROTEASE"/>
    <property type="match status" value="1"/>
</dbReference>
<dbReference type="InterPro" id="IPR038765">
    <property type="entry name" value="Papain-like_cys_pep_sf"/>
</dbReference>
<feature type="domain" description="Ubiquitin-like protease family profile" evidence="5">
    <location>
        <begin position="1"/>
        <end position="126"/>
    </location>
</feature>